<sequence length="182" mass="20716">MALDSTKALSFSHHSSLSGRDRHSGSGSEDAEPQTWIFEDENPQKIRRFKMLCSRCTLPVLALYLLLEETSAAVLQSRDKREVSWLDQELLYHLPERTHGGDLSVGDAGEAGGDEEGRPSHSERLLDPMDQLSAQHHRQHQRKANQKKRKIAPLDSIGSFQIQSSFKNRGDWPNEDWENNRD</sequence>
<feature type="compositionally biased region" description="Basic and acidic residues" evidence="1">
    <location>
        <begin position="168"/>
        <end position="182"/>
    </location>
</feature>
<feature type="compositionally biased region" description="Basic and acidic residues" evidence="1">
    <location>
        <begin position="115"/>
        <end position="127"/>
    </location>
</feature>
<dbReference type="EMBL" id="CADEAL010000151">
    <property type="protein sequence ID" value="CAB1415334.1"/>
    <property type="molecule type" value="Genomic_DNA"/>
</dbReference>
<feature type="region of interest" description="Disordered" evidence="1">
    <location>
        <begin position="97"/>
        <end position="182"/>
    </location>
</feature>
<dbReference type="Proteomes" id="UP001153269">
    <property type="component" value="Unassembled WGS sequence"/>
</dbReference>
<keyword evidence="3" id="KW-1185">Reference proteome</keyword>
<name>A0A9N7TNN5_PLEPL</name>
<evidence type="ECO:0000313" key="2">
    <source>
        <dbReference type="EMBL" id="CAB1415334.1"/>
    </source>
</evidence>
<accession>A0A9N7TNN5</accession>
<feature type="compositionally biased region" description="Polar residues" evidence="1">
    <location>
        <begin position="158"/>
        <end position="167"/>
    </location>
</feature>
<feature type="compositionally biased region" description="Polar residues" evidence="1">
    <location>
        <begin position="7"/>
        <end position="18"/>
    </location>
</feature>
<dbReference type="AlphaFoldDB" id="A0A9N7TNN5"/>
<gene>
    <name evidence="2" type="ORF">PLEPLA_LOCUS3050</name>
</gene>
<comment type="caution">
    <text evidence="2">The sequence shown here is derived from an EMBL/GenBank/DDBJ whole genome shotgun (WGS) entry which is preliminary data.</text>
</comment>
<organism evidence="2 3">
    <name type="scientific">Pleuronectes platessa</name>
    <name type="common">European plaice</name>
    <dbReference type="NCBI Taxonomy" id="8262"/>
    <lineage>
        <taxon>Eukaryota</taxon>
        <taxon>Metazoa</taxon>
        <taxon>Chordata</taxon>
        <taxon>Craniata</taxon>
        <taxon>Vertebrata</taxon>
        <taxon>Euteleostomi</taxon>
        <taxon>Actinopterygii</taxon>
        <taxon>Neopterygii</taxon>
        <taxon>Teleostei</taxon>
        <taxon>Neoteleostei</taxon>
        <taxon>Acanthomorphata</taxon>
        <taxon>Carangaria</taxon>
        <taxon>Pleuronectiformes</taxon>
        <taxon>Pleuronectoidei</taxon>
        <taxon>Pleuronectidae</taxon>
        <taxon>Pleuronectes</taxon>
    </lineage>
</organism>
<feature type="compositionally biased region" description="Basic residues" evidence="1">
    <location>
        <begin position="135"/>
        <end position="151"/>
    </location>
</feature>
<proteinExistence type="predicted"/>
<feature type="region of interest" description="Disordered" evidence="1">
    <location>
        <begin position="1"/>
        <end position="37"/>
    </location>
</feature>
<evidence type="ECO:0000256" key="1">
    <source>
        <dbReference type="SAM" id="MobiDB-lite"/>
    </source>
</evidence>
<reference evidence="2" key="1">
    <citation type="submission" date="2020-03" db="EMBL/GenBank/DDBJ databases">
        <authorList>
            <person name="Weist P."/>
        </authorList>
    </citation>
    <scope>NUCLEOTIDE SEQUENCE</scope>
</reference>
<protein>
    <submittedName>
        <fullName evidence="2">Uncharacterized protein</fullName>
    </submittedName>
</protein>
<evidence type="ECO:0000313" key="3">
    <source>
        <dbReference type="Proteomes" id="UP001153269"/>
    </source>
</evidence>